<proteinExistence type="predicted"/>
<dbReference type="Proteomes" id="UP001218218">
    <property type="component" value="Unassembled WGS sequence"/>
</dbReference>
<sequence length="198" mass="21846">MGRHPYYFPVRSELKEDFANLAKIWLERSQNRLWSISVFGGLKVDENIVSIICKHGQRLKHLEISKVVHEDEMEAELEDEDGPYPGSPWGGRSSGPLPSLATLTIRGGLLRLAPNLEQFLFPFQRTVGAVHATENLVLSKLIRLMFGQPGTCPGFGDRLINGLSLPGLEALSTSPMPVMTGRGNVISFLMRSSPAHPS</sequence>
<keyword evidence="3" id="KW-1185">Reference proteome</keyword>
<comment type="caution">
    <text evidence="2">The sequence shown here is derived from an EMBL/GenBank/DDBJ whole genome shotgun (WGS) entry which is preliminary data.</text>
</comment>
<dbReference type="EMBL" id="JARIHO010000102">
    <property type="protein sequence ID" value="KAJ7303773.1"/>
    <property type="molecule type" value="Genomic_DNA"/>
</dbReference>
<name>A0AAD7E926_9AGAR</name>
<feature type="region of interest" description="Disordered" evidence="1">
    <location>
        <begin position="75"/>
        <end position="95"/>
    </location>
</feature>
<organism evidence="2 3">
    <name type="scientific">Mycena albidolilacea</name>
    <dbReference type="NCBI Taxonomy" id="1033008"/>
    <lineage>
        <taxon>Eukaryota</taxon>
        <taxon>Fungi</taxon>
        <taxon>Dikarya</taxon>
        <taxon>Basidiomycota</taxon>
        <taxon>Agaricomycotina</taxon>
        <taxon>Agaricomycetes</taxon>
        <taxon>Agaricomycetidae</taxon>
        <taxon>Agaricales</taxon>
        <taxon>Marasmiineae</taxon>
        <taxon>Mycenaceae</taxon>
        <taxon>Mycena</taxon>
    </lineage>
</organism>
<accession>A0AAD7E926</accession>
<dbReference type="AlphaFoldDB" id="A0AAD7E926"/>
<evidence type="ECO:0000313" key="2">
    <source>
        <dbReference type="EMBL" id="KAJ7303773.1"/>
    </source>
</evidence>
<evidence type="ECO:0000256" key="1">
    <source>
        <dbReference type="SAM" id="MobiDB-lite"/>
    </source>
</evidence>
<gene>
    <name evidence="2" type="ORF">DFH08DRAFT_52919</name>
</gene>
<evidence type="ECO:0000313" key="3">
    <source>
        <dbReference type="Proteomes" id="UP001218218"/>
    </source>
</evidence>
<protein>
    <submittedName>
        <fullName evidence="2">Uncharacterized protein</fullName>
    </submittedName>
</protein>
<reference evidence="2" key="1">
    <citation type="submission" date="2023-03" db="EMBL/GenBank/DDBJ databases">
        <title>Massive genome expansion in bonnet fungi (Mycena s.s.) driven by repeated elements and novel gene families across ecological guilds.</title>
        <authorList>
            <consortium name="Lawrence Berkeley National Laboratory"/>
            <person name="Harder C.B."/>
            <person name="Miyauchi S."/>
            <person name="Viragh M."/>
            <person name="Kuo A."/>
            <person name="Thoen E."/>
            <person name="Andreopoulos B."/>
            <person name="Lu D."/>
            <person name="Skrede I."/>
            <person name="Drula E."/>
            <person name="Henrissat B."/>
            <person name="Morin E."/>
            <person name="Kohler A."/>
            <person name="Barry K."/>
            <person name="LaButti K."/>
            <person name="Morin E."/>
            <person name="Salamov A."/>
            <person name="Lipzen A."/>
            <person name="Mereny Z."/>
            <person name="Hegedus B."/>
            <person name="Baldrian P."/>
            <person name="Stursova M."/>
            <person name="Weitz H."/>
            <person name="Taylor A."/>
            <person name="Grigoriev I.V."/>
            <person name="Nagy L.G."/>
            <person name="Martin F."/>
            <person name="Kauserud H."/>
        </authorList>
    </citation>
    <scope>NUCLEOTIDE SEQUENCE</scope>
    <source>
        <strain evidence="2">CBHHK002</strain>
    </source>
</reference>